<protein>
    <recommendedName>
        <fullName evidence="4">Terminase small subunit</fullName>
    </recommendedName>
</protein>
<dbReference type="Pfam" id="PF20901">
    <property type="entry name" value="Sf6_terminase"/>
    <property type="match status" value="1"/>
</dbReference>
<organism evidence="2 3">
    <name type="scientific">Sphingobacterium multivorum</name>
    <dbReference type="NCBI Taxonomy" id="28454"/>
    <lineage>
        <taxon>Bacteria</taxon>
        <taxon>Pseudomonadati</taxon>
        <taxon>Bacteroidota</taxon>
        <taxon>Sphingobacteriia</taxon>
        <taxon>Sphingobacteriales</taxon>
        <taxon>Sphingobacteriaceae</taxon>
        <taxon>Sphingobacterium</taxon>
    </lineage>
</organism>
<feature type="region of interest" description="Disordered" evidence="1">
    <location>
        <begin position="126"/>
        <end position="166"/>
    </location>
</feature>
<dbReference type="AlphaFoldDB" id="A0A654D172"/>
<name>A0A654D172_SPHMU</name>
<dbReference type="Proteomes" id="UP000432350">
    <property type="component" value="Unassembled WGS sequence"/>
</dbReference>
<feature type="compositionally biased region" description="Basic and acidic residues" evidence="1">
    <location>
        <begin position="126"/>
        <end position="136"/>
    </location>
</feature>
<evidence type="ECO:0008006" key="4">
    <source>
        <dbReference type="Google" id="ProtNLM"/>
    </source>
</evidence>
<dbReference type="Gene3D" id="1.10.10.60">
    <property type="entry name" value="Homeodomain-like"/>
    <property type="match status" value="1"/>
</dbReference>
<gene>
    <name evidence="2" type="ORF">SPHINGO8BC_51431</name>
</gene>
<dbReference type="InterPro" id="IPR048683">
    <property type="entry name" value="Sf6_terminase"/>
</dbReference>
<feature type="compositionally biased region" description="Polar residues" evidence="1">
    <location>
        <begin position="137"/>
        <end position="150"/>
    </location>
</feature>
<evidence type="ECO:0000313" key="3">
    <source>
        <dbReference type="Proteomes" id="UP000432350"/>
    </source>
</evidence>
<proteinExistence type="predicted"/>
<evidence type="ECO:0000256" key="1">
    <source>
        <dbReference type="SAM" id="MobiDB-lite"/>
    </source>
</evidence>
<evidence type="ECO:0000313" key="2">
    <source>
        <dbReference type="EMBL" id="VXC99129.1"/>
    </source>
</evidence>
<dbReference type="EMBL" id="CABWMV010000024">
    <property type="protein sequence ID" value="VXC99129.1"/>
    <property type="molecule type" value="Genomic_DNA"/>
</dbReference>
<reference evidence="2 3" key="1">
    <citation type="submission" date="2019-10" db="EMBL/GenBank/DDBJ databases">
        <authorList>
            <person name="Karimi E."/>
        </authorList>
    </citation>
    <scope>NUCLEOTIDE SEQUENCE [LARGE SCALE GENOMIC DNA]</scope>
    <source>
        <strain evidence="2">Sphingobacterium sp. 8BC</strain>
    </source>
</reference>
<accession>A0A654D172</accession>
<dbReference type="RefSeq" id="WP_159332830.1">
    <property type="nucleotide sequence ID" value="NZ_LR733857.1"/>
</dbReference>
<sequence length="166" mass="18720">MAGRPQIWVDDKKEEAFEQVINRICDGESLRAILQCANRDLLPSVAVFLKWISEDKELEKQYARAMEIRAEIMFDEIIEISDESNPDIDITDDGKLRVVGEAIQRSRLKIDARKWALSKMNPKKYGEKTEIDHKSSDGSMATQPTKIVFTSGSRGDGRGSSGSKDK</sequence>